<protein>
    <recommendedName>
        <fullName evidence="1">C2H2-type domain-containing protein</fullName>
    </recommendedName>
</protein>
<organism evidence="2 3">
    <name type="scientific">Candidatus Nitrosocosmicus franklandianus</name>
    <dbReference type="NCBI Taxonomy" id="1798806"/>
    <lineage>
        <taxon>Archaea</taxon>
        <taxon>Nitrososphaerota</taxon>
        <taxon>Nitrososphaeria</taxon>
        <taxon>Nitrososphaerales</taxon>
        <taxon>Nitrososphaeraceae</taxon>
        <taxon>Candidatus Nitrosocosmicus</taxon>
    </lineage>
</organism>
<dbReference type="Proteomes" id="UP000294299">
    <property type="component" value="Chromosome NFRAN"/>
</dbReference>
<name>A0A484I856_9ARCH</name>
<evidence type="ECO:0000313" key="2">
    <source>
        <dbReference type="EMBL" id="VFJ13941.1"/>
    </source>
</evidence>
<feature type="domain" description="C2H2-type" evidence="1">
    <location>
        <begin position="150"/>
        <end position="170"/>
    </location>
</feature>
<gene>
    <name evidence="2" type="ORF">NFRAN_1619</name>
</gene>
<keyword evidence="3" id="KW-1185">Reference proteome</keyword>
<evidence type="ECO:0000259" key="1">
    <source>
        <dbReference type="PROSITE" id="PS00028"/>
    </source>
</evidence>
<reference evidence="2 3" key="1">
    <citation type="submission" date="2019-02" db="EMBL/GenBank/DDBJ databases">
        <authorList>
            <person name="Lehtovirta-Morley E L."/>
        </authorList>
    </citation>
    <scope>NUCLEOTIDE SEQUENCE [LARGE SCALE GENOMIC DNA]</scope>
    <source>
        <strain evidence="2">NFRAN1</strain>
    </source>
</reference>
<dbReference type="InterPro" id="IPR013087">
    <property type="entry name" value="Znf_C2H2_type"/>
</dbReference>
<sequence length="173" mass="20223">MILFILTERTSSVTDFHNFSNPSRHLKPIRLQPTFIIQENQQANKKTMRIQVDFSFFPNNLIPIITDSVELKQFLIEGNFITDDSVSDTNNSKTAIFEFHGSLKDFESLLRSILAKNSIEEYTITQDMERENTIAILRSGDLEQLKIFVCDFCSAVFHSEDEKYIHQRAHYFY</sequence>
<dbReference type="EMBL" id="LR216287">
    <property type="protein sequence ID" value="VFJ13941.1"/>
    <property type="molecule type" value="Genomic_DNA"/>
</dbReference>
<dbReference type="KEGG" id="nfn:NFRAN_1619"/>
<proteinExistence type="predicted"/>
<dbReference type="PROSITE" id="PS00028">
    <property type="entry name" value="ZINC_FINGER_C2H2_1"/>
    <property type="match status" value="1"/>
</dbReference>
<accession>A0A484I856</accession>
<evidence type="ECO:0000313" key="3">
    <source>
        <dbReference type="Proteomes" id="UP000294299"/>
    </source>
</evidence>
<dbReference type="AlphaFoldDB" id="A0A484I856"/>